<feature type="transmembrane region" description="Helical" evidence="6">
    <location>
        <begin position="413"/>
        <end position="431"/>
    </location>
</feature>
<reference evidence="7 8" key="1">
    <citation type="submission" date="2020-04" db="EMBL/GenBank/DDBJ databases">
        <authorList>
            <person name="Hitch T.C.A."/>
            <person name="Wylensek D."/>
            <person name="Clavel T."/>
        </authorList>
    </citation>
    <scope>NUCLEOTIDE SEQUENCE [LARGE SCALE GENOMIC DNA]</scope>
    <source>
        <strain evidence="7 8">WCA-130-P53-4B</strain>
    </source>
</reference>
<proteinExistence type="predicted"/>
<evidence type="ECO:0000256" key="4">
    <source>
        <dbReference type="ARBA" id="ARBA00022989"/>
    </source>
</evidence>
<keyword evidence="3 6" id="KW-0812">Transmembrane</keyword>
<evidence type="ECO:0000256" key="1">
    <source>
        <dbReference type="ARBA" id="ARBA00004651"/>
    </source>
</evidence>
<keyword evidence="4 6" id="KW-1133">Transmembrane helix</keyword>
<accession>A0A848D3E5</accession>
<keyword evidence="5 6" id="KW-0472">Membrane</keyword>
<organism evidence="7 8">
    <name type="scientific">Bifidobacterium boum</name>
    <dbReference type="NCBI Taxonomy" id="78343"/>
    <lineage>
        <taxon>Bacteria</taxon>
        <taxon>Bacillati</taxon>
        <taxon>Actinomycetota</taxon>
        <taxon>Actinomycetes</taxon>
        <taxon>Bifidobacteriales</taxon>
        <taxon>Bifidobacteriaceae</taxon>
        <taxon>Bifidobacterium</taxon>
    </lineage>
</organism>
<dbReference type="EMBL" id="JABAGJ010000001">
    <property type="protein sequence ID" value="NMF01812.1"/>
    <property type="molecule type" value="Genomic_DNA"/>
</dbReference>
<dbReference type="Pfam" id="PF01943">
    <property type="entry name" value="Polysacc_synt"/>
    <property type="match status" value="1"/>
</dbReference>
<dbReference type="RefSeq" id="WP_168973052.1">
    <property type="nucleotide sequence ID" value="NZ_JABAGJ010000001.1"/>
</dbReference>
<feature type="transmembrane region" description="Helical" evidence="6">
    <location>
        <begin position="79"/>
        <end position="101"/>
    </location>
</feature>
<feature type="transmembrane region" description="Helical" evidence="6">
    <location>
        <begin position="382"/>
        <end position="401"/>
    </location>
</feature>
<sequence length="467" mass="51651">MNKYRTLLGNIGLFGLNVFATKIISFVLVPLYTYYLNTADFGIQDMATLVISMLSSLATLCIADGVLRFMIDDKEHARGYATAGLIVMIVSCFAVMVLLPVTDLPIFGGLGRYKWLFLMFYAVGCFQNLFSMMARALNRLKVIAYASIASSLVTAIGSGLFIAFLHMGLAGFFYASILGGAVGALMYFFAGHLQPEFVWHDSDLLRSCLKRMLPYSLPLIPNNILWLLNTSVNRFFITGILGISASGMFAAASKIPNLLMIAYSIFQQAWTLSAFQEYRQEGLGIFYSKVYKLLDALLCIGASAIIMLSEPLAHLLLQKEFFNSWPLIPLLIAGLYFNILGSFWGSIYTTFMKTREIMTTTFAAAMVSIALTWGLIHVWQLTGVAIALLVSNVVLWLSRVFSSRRLLTFKVDWGVSLLTYALIAAQIALGVSHIHGYLPMSAALFAVIICIQLWNIRPMMKQLAGAA</sequence>
<comment type="subcellular location">
    <subcellularLocation>
        <location evidence="1">Cell membrane</location>
        <topology evidence="1">Multi-pass membrane protein</topology>
    </subcellularLocation>
</comment>
<feature type="transmembrane region" description="Helical" evidence="6">
    <location>
        <begin position="357"/>
        <end position="376"/>
    </location>
</feature>
<feature type="transmembrane region" description="Helical" evidence="6">
    <location>
        <begin position="142"/>
        <end position="165"/>
    </location>
</feature>
<keyword evidence="2" id="KW-1003">Cell membrane</keyword>
<evidence type="ECO:0000313" key="7">
    <source>
        <dbReference type="EMBL" id="NMF01812.1"/>
    </source>
</evidence>
<evidence type="ECO:0000313" key="8">
    <source>
        <dbReference type="Proteomes" id="UP000583419"/>
    </source>
</evidence>
<evidence type="ECO:0000256" key="6">
    <source>
        <dbReference type="SAM" id="Phobius"/>
    </source>
</evidence>
<comment type="caution">
    <text evidence="7">The sequence shown here is derived from an EMBL/GenBank/DDBJ whole genome shotgun (WGS) entry which is preliminary data.</text>
</comment>
<dbReference type="GO" id="GO:0005886">
    <property type="term" value="C:plasma membrane"/>
    <property type="evidence" value="ECO:0007669"/>
    <property type="project" value="UniProtKB-SubCell"/>
</dbReference>
<dbReference type="InterPro" id="IPR002797">
    <property type="entry name" value="Polysacc_synth"/>
</dbReference>
<evidence type="ECO:0000256" key="5">
    <source>
        <dbReference type="ARBA" id="ARBA00023136"/>
    </source>
</evidence>
<dbReference type="InterPro" id="IPR050833">
    <property type="entry name" value="Poly_Biosynth_Transport"/>
</dbReference>
<dbReference type="PANTHER" id="PTHR30250:SF11">
    <property type="entry name" value="O-ANTIGEN TRANSPORTER-RELATED"/>
    <property type="match status" value="1"/>
</dbReference>
<feature type="transmembrane region" description="Helical" evidence="6">
    <location>
        <begin position="113"/>
        <end position="130"/>
    </location>
</feature>
<evidence type="ECO:0000256" key="3">
    <source>
        <dbReference type="ARBA" id="ARBA00022692"/>
    </source>
</evidence>
<gene>
    <name evidence="7" type="ORF">HF843_01135</name>
</gene>
<feature type="transmembrane region" description="Helical" evidence="6">
    <location>
        <begin position="293"/>
        <end position="313"/>
    </location>
</feature>
<dbReference type="AlphaFoldDB" id="A0A848D3E5"/>
<name>A0A848D3E5_9BIFI</name>
<dbReference type="Proteomes" id="UP000583419">
    <property type="component" value="Unassembled WGS sequence"/>
</dbReference>
<protein>
    <submittedName>
        <fullName evidence="7">Oligosaccharide flippase family protein</fullName>
    </submittedName>
</protein>
<feature type="transmembrane region" description="Helical" evidence="6">
    <location>
        <begin position="437"/>
        <end position="456"/>
    </location>
</feature>
<dbReference type="PANTHER" id="PTHR30250">
    <property type="entry name" value="PST FAMILY PREDICTED COLANIC ACID TRANSPORTER"/>
    <property type="match status" value="1"/>
</dbReference>
<evidence type="ECO:0000256" key="2">
    <source>
        <dbReference type="ARBA" id="ARBA00022475"/>
    </source>
</evidence>
<feature type="transmembrane region" description="Helical" evidence="6">
    <location>
        <begin position="325"/>
        <end position="345"/>
    </location>
</feature>
<feature type="transmembrane region" description="Helical" evidence="6">
    <location>
        <begin position="171"/>
        <end position="191"/>
    </location>
</feature>
<feature type="transmembrane region" description="Helical" evidence="6">
    <location>
        <begin position="47"/>
        <end position="67"/>
    </location>
</feature>
<feature type="transmembrane region" description="Helical" evidence="6">
    <location>
        <begin position="12"/>
        <end position="35"/>
    </location>
</feature>